<comment type="caution">
    <text evidence="1">The sequence shown here is derived from an EMBL/GenBank/DDBJ whole genome shotgun (WGS) entry which is preliminary data.</text>
</comment>
<reference evidence="1 2" key="1">
    <citation type="submission" date="2018-08" db="EMBL/GenBank/DDBJ databases">
        <title>Recombination of ecologically and evolutionarily significant loci maintains genetic cohesion in the Pseudomonas syringae species complex.</title>
        <authorList>
            <person name="Dillon M."/>
            <person name="Thakur S."/>
            <person name="Almeida R.N.D."/>
            <person name="Weir B.S."/>
            <person name="Guttman D.S."/>
        </authorList>
    </citation>
    <scope>NUCLEOTIDE SEQUENCE [LARGE SCALE GENOMIC DNA]</scope>
    <source>
        <strain evidence="1 2">ICMP 11281</strain>
    </source>
</reference>
<sequence>MGVLARSVQADYRLNRLFFKQRRQLDDAKKLPEKPKCHYFDANLPIAAKCQL</sequence>
<dbReference type="EMBL" id="RBUQ01000392">
    <property type="protein sequence ID" value="RMV26485.1"/>
    <property type="molecule type" value="Genomic_DNA"/>
</dbReference>
<name>A0A0N0G3C7_PSEYM</name>
<accession>A0A0N0G3C7</accession>
<dbReference type="Proteomes" id="UP000271631">
    <property type="component" value="Unassembled WGS sequence"/>
</dbReference>
<gene>
    <name evidence="1" type="ORF">ALP13_101764</name>
</gene>
<protein>
    <submittedName>
        <fullName evidence="1">Uncharacterized protein</fullName>
    </submittedName>
</protein>
<dbReference type="AlphaFoldDB" id="A0A0N0G3C7"/>
<evidence type="ECO:0000313" key="2">
    <source>
        <dbReference type="Proteomes" id="UP000271631"/>
    </source>
</evidence>
<evidence type="ECO:0000313" key="1">
    <source>
        <dbReference type="EMBL" id="RMV26485.1"/>
    </source>
</evidence>
<organism evidence="1 2">
    <name type="scientific">Pseudomonas syringae pv. maculicola</name>
    <dbReference type="NCBI Taxonomy" id="59511"/>
    <lineage>
        <taxon>Bacteria</taxon>
        <taxon>Pseudomonadati</taxon>
        <taxon>Pseudomonadota</taxon>
        <taxon>Gammaproteobacteria</taxon>
        <taxon>Pseudomonadales</taxon>
        <taxon>Pseudomonadaceae</taxon>
        <taxon>Pseudomonas</taxon>
    </lineage>
</organism>
<proteinExistence type="predicted"/>